<keyword evidence="2" id="KW-1185">Reference proteome</keyword>
<reference evidence="2" key="1">
    <citation type="journal article" date="2021" name="BMC Genomics">
        <title>Chromosome-level genome assembly and manually-curated proteome of model necrotroph Parastagonospora nodorum Sn15 reveals a genome-wide trove of candidate effector homologs, and redundancy of virulence-related functions within an accessory chromosome.</title>
        <authorList>
            <person name="Bertazzoni S."/>
            <person name="Jones D.A.B."/>
            <person name="Phan H.T."/>
            <person name="Tan K.-C."/>
            <person name="Hane J.K."/>
        </authorList>
    </citation>
    <scope>NUCLEOTIDE SEQUENCE [LARGE SCALE GENOMIC DNA]</scope>
    <source>
        <strain evidence="2">SN15 / ATCC MYA-4574 / FGSC 10173)</strain>
    </source>
</reference>
<proteinExistence type="predicted"/>
<sequence>MIVARQKHGITQPMIFRHIMISFSHKAVLNPRNRQAVLLRHRASSAVIRCYFLSSLSATIMH</sequence>
<name>A0A7U2F2V0_PHANO</name>
<evidence type="ECO:0000313" key="1">
    <source>
        <dbReference type="EMBL" id="QRC96603.1"/>
    </source>
</evidence>
<dbReference type="EMBL" id="CP069028">
    <property type="protein sequence ID" value="QRC96603.1"/>
    <property type="molecule type" value="Genomic_DNA"/>
</dbReference>
<protein>
    <submittedName>
        <fullName evidence="1">Uncharacterized protein</fullName>
    </submittedName>
</protein>
<dbReference type="VEuPathDB" id="FungiDB:JI435_409290"/>
<accession>A0A7U2F2V0</accession>
<dbReference type="AlphaFoldDB" id="A0A7U2F2V0"/>
<evidence type="ECO:0000313" key="2">
    <source>
        <dbReference type="Proteomes" id="UP000663193"/>
    </source>
</evidence>
<gene>
    <name evidence="1" type="ORF">JI435_409290</name>
</gene>
<organism evidence="1 2">
    <name type="scientific">Phaeosphaeria nodorum (strain SN15 / ATCC MYA-4574 / FGSC 10173)</name>
    <name type="common">Glume blotch fungus</name>
    <name type="synonym">Parastagonospora nodorum</name>
    <dbReference type="NCBI Taxonomy" id="321614"/>
    <lineage>
        <taxon>Eukaryota</taxon>
        <taxon>Fungi</taxon>
        <taxon>Dikarya</taxon>
        <taxon>Ascomycota</taxon>
        <taxon>Pezizomycotina</taxon>
        <taxon>Dothideomycetes</taxon>
        <taxon>Pleosporomycetidae</taxon>
        <taxon>Pleosporales</taxon>
        <taxon>Pleosporineae</taxon>
        <taxon>Phaeosphaeriaceae</taxon>
        <taxon>Parastagonospora</taxon>
    </lineage>
</organism>
<dbReference type="Proteomes" id="UP000663193">
    <property type="component" value="Chromosome 6"/>
</dbReference>